<accession>A0AAT9FLI2</accession>
<name>A0AAT9FLI2_9BACT</name>
<protein>
    <recommendedName>
        <fullName evidence="1">Ice-binding protein C-terminal domain-containing protein</fullName>
    </recommendedName>
</protein>
<gene>
    <name evidence="2" type="ORF">NT6N_19190</name>
</gene>
<evidence type="ECO:0000259" key="1">
    <source>
        <dbReference type="Pfam" id="PF07589"/>
    </source>
</evidence>
<reference evidence="2" key="1">
    <citation type="submission" date="2024-07" db="EMBL/GenBank/DDBJ databases">
        <title>Complete genome sequence of Verrucomicrobiaceae bacterium NT6N.</title>
        <authorList>
            <person name="Huang C."/>
            <person name="Takami H."/>
            <person name="Hamasaki K."/>
        </authorList>
    </citation>
    <scope>NUCLEOTIDE SEQUENCE</scope>
    <source>
        <strain evidence="2">NT6N</strain>
    </source>
</reference>
<sequence>MRNGVLLIRGTLLKHTIKDMKLKYTLLALAAMTGAASAAAISVNFADTGDNREIAPATSAGIGNFTNWNNTVGVSGTAGSLIDSDGATTMASVTWSAPGTWNDSEAEADASAGVGNAQLMRGYLDDGNAGAAGADWTVTGIPYTNYTAILYLATDTAGGSYREFNVNGTNYSTTGTKQRYGTQPNWDATNSITVTGLSGDLVVDGLNRDGAIRGSVAGFQIVEVPEPSSTALLGLGGLALILRRRK</sequence>
<feature type="domain" description="Ice-binding protein C-terminal" evidence="1">
    <location>
        <begin position="224"/>
        <end position="245"/>
    </location>
</feature>
<organism evidence="2">
    <name type="scientific">Oceaniferula spumae</name>
    <dbReference type="NCBI Taxonomy" id="2979115"/>
    <lineage>
        <taxon>Bacteria</taxon>
        <taxon>Pseudomonadati</taxon>
        <taxon>Verrucomicrobiota</taxon>
        <taxon>Verrucomicrobiia</taxon>
        <taxon>Verrucomicrobiales</taxon>
        <taxon>Verrucomicrobiaceae</taxon>
        <taxon>Oceaniferula</taxon>
    </lineage>
</organism>
<dbReference type="NCBIfam" id="TIGR02595">
    <property type="entry name" value="PEP_CTERM"/>
    <property type="match status" value="1"/>
</dbReference>
<dbReference type="KEGG" id="osu:NT6N_19190"/>
<evidence type="ECO:0000313" key="2">
    <source>
        <dbReference type="EMBL" id="BDS06879.1"/>
    </source>
</evidence>
<dbReference type="InterPro" id="IPR013424">
    <property type="entry name" value="Ice-binding_C"/>
</dbReference>
<dbReference type="Pfam" id="PF07589">
    <property type="entry name" value="PEP-CTERM"/>
    <property type="match status" value="1"/>
</dbReference>
<proteinExistence type="predicted"/>
<dbReference type="EMBL" id="AP026866">
    <property type="protein sequence ID" value="BDS06879.1"/>
    <property type="molecule type" value="Genomic_DNA"/>
</dbReference>
<dbReference type="AlphaFoldDB" id="A0AAT9FLI2"/>